<dbReference type="Gene3D" id="3.30.1120.10">
    <property type="match status" value="1"/>
</dbReference>
<dbReference type="Proteomes" id="UP000319817">
    <property type="component" value="Chromosome"/>
</dbReference>
<name>A0A517NW51_9BACT</name>
<accession>A0A517NW51</accession>
<evidence type="ECO:0000256" key="6">
    <source>
        <dbReference type="ARBA" id="ARBA00022837"/>
    </source>
</evidence>
<evidence type="ECO:0000256" key="2">
    <source>
        <dbReference type="ARBA" id="ARBA00008779"/>
    </source>
</evidence>
<dbReference type="AlphaFoldDB" id="A0A517NW51"/>
<evidence type="ECO:0000313" key="8">
    <source>
        <dbReference type="EMBL" id="QDT11351.1"/>
    </source>
</evidence>
<protein>
    <submittedName>
        <fullName evidence="8">Arylsulfatase</fullName>
        <ecNumber evidence="8">3.1.6.1</ecNumber>
    </submittedName>
</protein>
<dbReference type="InterPro" id="IPR017850">
    <property type="entry name" value="Alkaline_phosphatase_core_sf"/>
</dbReference>
<dbReference type="CDD" id="cd16144">
    <property type="entry name" value="ARS_like"/>
    <property type="match status" value="1"/>
</dbReference>
<evidence type="ECO:0000256" key="4">
    <source>
        <dbReference type="ARBA" id="ARBA00022729"/>
    </source>
</evidence>
<dbReference type="PANTHER" id="PTHR42693">
    <property type="entry name" value="ARYLSULFATASE FAMILY MEMBER"/>
    <property type="match status" value="1"/>
</dbReference>
<comment type="cofactor">
    <cofactor evidence="1">
        <name>Ca(2+)</name>
        <dbReference type="ChEBI" id="CHEBI:29108"/>
    </cofactor>
</comment>
<comment type="similarity">
    <text evidence="2">Belongs to the sulfatase family.</text>
</comment>
<reference evidence="8 9" key="1">
    <citation type="submission" date="2019-02" db="EMBL/GenBank/DDBJ databases">
        <title>Deep-cultivation of Planctomycetes and their phenomic and genomic characterization uncovers novel biology.</title>
        <authorList>
            <person name="Wiegand S."/>
            <person name="Jogler M."/>
            <person name="Boedeker C."/>
            <person name="Pinto D."/>
            <person name="Vollmers J."/>
            <person name="Rivas-Marin E."/>
            <person name="Kohn T."/>
            <person name="Peeters S.H."/>
            <person name="Heuer A."/>
            <person name="Rast P."/>
            <person name="Oberbeckmann S."/>
            <person name="Bunk B."/>
            <person name="Jeske O."/>
            <person name="Meyerdierks A."/>
            <person name="Storesund J.E."/>
            <person name="Kallscheuer N."/>
            <person name="Luecker S."/>
            <person name="Lage O.M."/>
            <person name="Pohl T."/>
            <person name="Merkel B.J."/>
            <person name="Hornburger P."/>
            <person name="Mueller R.-W."/>
            <person name="Bruemmer F."/>
            <person name="Labrenz M."/>
            <person name="Spormann A.M."/>
            <person name="Op den Camp H."/>
            <person name="Overmann J."/>
            <person name="Amann R."/>
            <person name="Jetten M.S.M."/>
            <person name="Mascher T."/>
            <person name="Medema M.H."/>
            <person name="Devos D.P."/>
            <person name="Kaster A.-K."/>
            <person name="Ovreas L."/>
            <person name="Rohde M."/>
            <person name="Galperin M.Y."/>
            <person name="Jogler C."/>
        </authorList>
    </citation>
    <scope>NUCLEOTIDE SEQUENCE [LARGE SCALE GENOMIC DNA]</scope>
    <source>
        <strain evidence="8 9">K23_9</strain>
    </source>
</reference>
<keyword evidence="3" id="KW-0479">Metal-binding</keyword>
<evidence type="ECO:0000256" key="3">
    <source>
        <dbReference type="ARBA" id="ARBA00022723"/>
    </source>
</evidence>
<evidence type="ECO:0000256" key="5">
    <source>
        <dbReference type="ARBA" id="ARBA00022801"/>
    </source>
</evidence>
<dbReference type="GO" id="GO:0046872">
    <property type="term" value="F:metal ion binding"/>
    <property type="evidence" value="ECO:0007669"/>
    <property type="project" value="UniProtKB-KW"/>
</dbReference>
<sequence length="487" mass="54694">MLLRQRPGLLACFIAYTISYLIQPSHCRAEELLQPNIVLILVDDLGWADLGCYGHAWHRTPQIDALAASGMRFTQAYSPAPICSASRASILSGKAVARLGFEFVTKDEPGLQKLDTPQRLTAPPLTLNLPLAETTIAETLTPLGYQTAFFGKWHVSQHHQRYLGWHPKFGPHAQGFDIATEDYGDHPYAWQHPKRKPANLASGEFPTDTMVQRTADYIRGPHDRPFFLMMSSFYVHTPVKNRCRWLVDQYKHKIPADSPNRNKRLEYAAFVETLDHHVGTVISAIDDAGLKNNTLVVFMSDNGGHPEFCGQAPLRGSKWNLYEGGIRVPMICRWPNRIAERSVSDTAVIGYDLLPTFADAAGSDVVARADNLDGQSLLPVFPLGNHHFDRNLIWHFPYYHPETTFSKAQGSIGINDFAVSQTRPQSALRFGDYKLLHFAEDDRIELYNLKDDQGEQTDLSQSAPTTAALMRQRLASTLQKMNARRAN</sequence>
<keyword evidence="5 8" id="KW-0378">Hydrolase</keyword>
<organism evidence="8 9">
    <name type="scientific">Stieleria marina</name>
    <dbReference type="NCBI Taxonomy" id="1930275"/>
    <lineage>
        <taxon>Bacteria</taxon>
        <taxon>Pseudomonadati</taxon>
        <taxon>Planctomycetota</taxon>
        <taxon>Planctomycetia</taxon>
        <taxon>Pirellulales</taxon>
        <taxon>Pirellulaceae</taxon>
        <taxon>Stieleria</taxon>
    </lineage>
</organism>
<evidence type="ECO:0000259" key="7">
    <source>
        <dbReference type="Pfam" id="PF00884"/>
    </source>
</evidence>
<keyword evidence="4" id="KW-0732">Signal</keyword>
<evidence type="ECO:0000256" key="1">
    <source>
        <dbReference type="ARBA" id="ARBA00001913"/>
    </source>
</evidence>
<dbReference type="Gene3D" id="3.40.720.10">
    <property type="entry name" value="Alkaline Phosphatase, subunit A"/>
    <property type="match status" value="1"/>
</dbReference>
<dbReference type="EC" id="3.1.6.1" evidence="8"/>
<keyword evidence="6" id="KW-0106">Calcium</keyword>
<dbReference type="InterPro" id="IPR000917">
    <property type="entry name" value="Sulfatase_N"/>
</dbReference>
<gene>
    <name evidence="8" type="ORF">K239x_33460</name>
</gene>
<evidence type="ECO:0000313" key="9">
    <source>
        <dbReference type="Proteomes" id="UP000319817"/>
    </source>
</evidence>
<keyword evidence="9" id="KW-1185">Reference proteome</keyword>
<proteinExistence type="inferred from homology"/>
<dbReference type="PANTHER" id="PTHR42693:SF42">
    <property type="entry name" value="ARYLSULFATASE G"/>
    <property type="match status" value="1"/>
</dbReference>
<dbReference type="Pfam" id="PF00884">
    <property type="entry name" value="Sulfatase"/>
    <property type="match status" value="1"/>
</dbReference>
<dbReference type="RefSeq" id="WP_419189013.1">
    <property type="nucleotide sequence ID" value="NZ_CP036526.1"/>
</dbReference>
<dbReference type="EMBL" id="CP036526">
    <property type="protein sequence ID" value="QDT11351.1"/>
    <property type="molecule type" value="Genomic_DNA"/>
</dbReference>
<dbReference type="SUPFAM" id="SSF53649">
    <property type="entry name" value="Alkaline phosphatase-like"/>
    <property type="match status" value="1"/>
</dbReference>
<feature type="domain" description="Sulfatase N-terminal" evidence="7">
    <location>
        <begin position="35"/>
        <end position="362"/>
    </location>
</feature>
<dbReference type="GO" id="GO:0004065">
    <property type="term" value="F:arylsulfatase activity"/>
    <property type="evidence" value="ECO:0007669"/>
    <property type="project" value="UniProtKB-EC"/>
</dbReference>
<dbReference type="InterPro" id="IPR050738">
    <property type="entry name" value="Sulfatase"/>
</dbReference>